<keyword evidence="2" id="KW-1185">Reference proteome</keyword>
<sequence>MHDSAQFLFDAMTPEHRLLITIDGFGSTEVPSEGRHAHKIEAFKFDGRSEVRNSKYEPSSLYRFTDRHWAVRQKSLHGTVEHRFTLLYFE</sequence>
<proteinExistence type="predicted"/>
<dbReference type="Proteomes" id="UP000445000">
    <property type="component" value="Unassembled WGS sequence"/>
</dbReference>
<reference evidence="2" key="1">
    <citation type="submission" date="2020-01" db="EMBL/GenBank/DDBJ databases">
        <title>'Steroidobacter agaridevorans' sp. nov., agar-degrading bacteria isolated from rhizosphere soils.</title>
        <authorList>
            <person name="Ikenaga M."/>
            <person name="Kataoka M."/>
            <person name="Murouchi A."/>
            <person name="Katsuragi S."/>
            <person name="Sakai M."/>
        </authorList>
    </citation>
    <scope>NUCLEOTIDE SEQUENCE [LARGE SCALE GENOMIC DNA]</scope>
    <source>
        <strain evidence="2">YU21-B</strain>
    </source>
</reference>
<comment type="caution">
    <text evidence="1">The sequence shown here is derived from an EMBL/GenBank/DDBJ whole genome shotgun (WGS) entry which is preliminary data.</text>
</comment>
<organism evidence="1 2">
    <name type="scientific">Steroidobacter agaridevorans</name>
    <dbReference type="NCBI Taxonomy" id="2695856"/>
    <lineage>
        <taxon>Bacteria</taxon>
        <taxon>Pseudomonadati</taxon>
        <taxon>Pseudomonadota</taxon>
        <taxon>Gammaproteobacteria</taxon>
        <taxon>Steroidobacterales</taxon>
        <taxon>Steroidobacteraceae</taxon>
        <taxon>Steroidobacter</taxon>
    </lineage>
</organism>
<dbReference type="EMBL" id="BLJN01000005">
    <property type="protein sequence ID" value="GFE82795.1"/>
    <property type="molecule type" value="Genomic_DNA"/>
</dbReference>
<accession>A0A829YH66</accession>
<evidence type="ECO:0000313" key="2">
    <source>
        <dbReference type="Proteomes" id="UP000445000"/>
    </source>
</evidence>
<name>A0A829YH66_9GAMM</name>
<dbReference type="AlphaFoldDB" id="A0A829YH66"/>
<protein>
    <submittedName>
        <fullName evidence="1">Uncharacterized protein</fullName>
    </submittedName>
</protein>
<evidence type="ECO:0000313" key="1">
    <source>
        <dbReference type="EMBL" id="GFE82795.1"/>
    </source>
</evidence>
<gene>
    <name evidence="1" type="ORF">GCM10011487_47950</name>
</gene>